<feature type="region of interest" description="Disordered" evidence="5">
    <location>
        <begin position="1192"/>
        <end position="1223"/>
    </location>
</feature>
<dbReference type="GO" id="GO:0004467">
    <property type="term" value="F:long-chain fatty acid-CoA ligase activity"/>
    <property type="evidence" value="ECO:0007669"/>
    <property type="project" value="TreeGrafter"/>
</dbReference>
<evidence type="ECO:0000256" key="4">
    <source>
        <dbReference type="ARBA" id="ARBA00022840"/>
    </source>
</evidence>
<sequence length="1349" mass="148532">MSTVNTEGKLDWYLGIELSLRSLCAYLQLGFSLGTVQLRHACVPYHLVVYYATCLWRRKVAHSLEDGILYLDTAESRPAVVTRPVSSQASGPVDAHAFLAELLAKFDAMAAITHVEAVDVKLLTRMMQQDLLVKEHRAAQAAVGVTPREQQQQRTGEESVAFRMSESDATYASLISAGHPVMITYRDFVNLATVLSEAIAWDLLWIHAELDRRDAAQQKKDASVESEAPPLPPQQQPSAHRMEAACIAVMLPNSVEYNAIWMAVARSGPLHTFLDVLYRNSNHIIGSGDRGGTYRPCRTALLNTNIASNAMLYHAIECSGSVALIIDAVYVPLLFCLCESAEEEEGSREKGAAVLKLRVPPHVKRIYLWRSSKGNGEPLYKGMTTEMCRLLNEFNATAYSAAVVGTAQSNREGRTALDECQAGDAPQLRPPPTPPLDLFESVRPFYDHAQASPSSTVAEVRHTYLISSPKVRPLVQFILARPPPGWNSLLALKLNTVNSALRRKRGNAVPQTTAADSMQSRTQLEHYKVKMAAILSVLLRRFHHTQPVLFIYTSGTTGLPKAARFSHLRFFATGFLSGVLNYRERIAETVVEQYDEVQYVDKHPDAVKLYALSSSASSASATDPSRTAIVEKGCVNGEPASAASAADKDTGDHCPLIPHIFGAKVLSPSRRQRTTIEATLTIICNVVLWWVRCFASFCRLEYYVDRAVERCWYTPAQLAAIEEERCVITIYNCLPMYHTVGSVFCLGHLLHALEEQQYAWAQLRRCSPTSAHLAHAVPTVRMILRSKFSASQFRKDLQRYHVTVVQYIGEVLRYAVLYERSHGPTATLRTAPDGAPCEDTLPPAAAEAVALAAVNRTTWRVPYAFGNGLRQDIWLECMRRLNIAHPVEFYSSTEGNIFLLNLYGMPGVVGHIPRFPPPIAWLSMQYFPLFPFRVLKFDEETQQVYRDPNTGYCAHCPVGGVGEVVGEVIDGFDMFALRRFDGYHKASPKATGAAAKARKGAGDPEEDAAARQSKVIRHVLWPYKNDCYFLSGDLIRMDRYGFCSFVDRVGDTFRWKGENVSTLEVSNALNSIHTARVGVQEAVVYGVQLPGREGRAGMAMLSLQPSHVHPHTRSSPNNSSDAKPEKTTSSSASPSPSSESSVVSLVEERRFLQDDLYAFLTGRTARNGDGSASQATIPAYAIPLFVRMQNPLSSEEEGNEQNEPTEALGTTPPPSAKAAANDVSWTAEKAQDGLAQTTTFKYKRGMLIKQGFDFEGSSTVCADLPANAWGSDVDVKAHEGAGNALVSTPYTRVYVLVTNPAIYKMLALSSDTNESGQETNAARKPNAGYLPLTAASRKLLGEGMDKCGW</sequence>
<dbReference type="OMA" id="QDIWLEC"/>
<evidence type="ECO:0000256" key="5">
    <source>
        <dbReference type="SAM" id="MobiDB-lite"/>
    </source>
</evidence>
<dbReference type="VEuPathDB" id="TriTrypDB:Lsey_0399_0010"/>
<keyword evidence="7" id="KW-1185">Reference proteome</keyword>
<accession>A0A0N1HTP2</accession>
<evidence type="ECO:0000256" key="2">
    <source>
        <dbReference type="ARBA" id="ARBA00022598"/>
    </source>
</evidence>
<dbReference type="Proteomes" id="UP000038009">
    <property type="component" value="Unassembled WGS sequence"/>
</dbReference>
<dbReference type="Gene3D" id="3.40.50.980">
    <property type="match status" value="1"/>
</dbReference>
<dbReference type="Gene3D" id="3.40.50.12780">
    <property type="entry name" value="N-terminal domain of ligase-like"/>
    <property type="match status" value="1"/>
</dbReference>
<feature type="compositionally biased region" description="Low complexity" evidence="5">
    <location>
        <begin position="1127"/>
        <end position="1142"/>
    </location>
</feature>
<evidence type="ECO:0000313" key="6">
    <source>
        <dbReference type="EMBL" id="KPI83303.1"/>
    </source>
</evidence>
<dbReference type="EMBL" id="LJSK01000399">
    <property type="protein sequence ID" value="KPI83303.1"/>
    <property type="molecule type" value="Genomic_DNA"/>
</dbReference>
<dbReference type="GO" id="GO:0005886">
    <property type="term" value="C:plasma membrane"/>
    <property type="evidence" value="ECO:0007669"/>
    <property type="project" value="TreeGrafter"/>
</dbReference>
<feature type="region of interest" description="Disordered" evidence="5">
    <location>
        <begin position="1106"/>
        <end position="1142"/>
    </location>
</feature>
<dbReference type="OrthoDB" id="288590at2759"/>
<comment type="similarity">
    <text evidence="1">Belongs to the ATP-dependent AMP-binding enzyme family.</text>
</comment>
<dbReference type="PANTHER" id="PTHR43107">
    <property type="entry name" value="LONG-CHAIN FATTY ACID TRANSPORT PROTEIN"/>
    <property type="match status" value="1"/>
</dbReference>
<gene>
    <name evidence="6" type="ORF">ABL78_7662</name>
</gene>
<evidence type="ECO:0000313" key="7">
    <source>
        <dbReference type="Proteomes" id="UP000038009"/>
    </source>
</evidence>
<keyword evidence="3" id="KW-0547">Nucleotide-binding</keyword>
<evidence type="ECO:0000256" key="1">
    <source>
        <dbReference type="ARBA" id="ARBA00006432"/>
    </source>
</evidence>
<reference evidence="6 7" key="1">
    <citation type="journal article" date="2015" name="PLoS Pathog.">
        <title>Leptomonas seymouri: Adaptations to the Dixenous Life Cycle Analyzed by Genome Sequencing, Transcriptome Profiling and Co-infection with Leishmania donovani.</title>
        <authorList>
            <person name="Kraeva N."/>
            <person name="Butenko A."/>
            <person name="Hlavacova J."/>
            <person name="Kostygov A."/>
            <person name="Myskova J."/>
            <person name="Grybchuk D."/>
            <person name="Lestinova T."/>
            <person name="Votypka J."/>
            <person name="Volf P."/>
            <person name="Opperdoes F."/>
            <person name="Flegontov P."/>
            <person name="Lukes J."/>
            <person name="Yurchenko V."/>
        </authorList>
    </citation>
    <scope>NUCLEOTIDE SEQUENCE [LARGE SCALE GENOMIC DNA]</scope>
    <source>
        <strain evidence="6 7">ATCC 30220</strain>
    </source>
</reference>
<keyword evidence="4" id="KW-0067">ATP-binding</keyword>
<keyword evidence="2" id="KW-0436">Ligase</keyword>
<dbReference type="InterPro" id="IPR042099">
    <property type="entry name" value="ANL_N_sf"/>
</dbReference>
<dbReference type="PANTHER" id="PTHR43107:SF15">
    <property type="entry name" value="FATTY ACID TRANSPORT PROTEIN 3, ISOFORM A"/>
    <property type="match status" value="1"/>
</dbReference>
<evidence type="ECO:0000256" key="3">
    <source>
        <dbReference type="ARBA" id="ARBA00022741"/>
    </source>
</evidence>
<dbReference type="PROSITE" id="PS00455">
    <property type="entry name" value="AMP_BINDING"/>
    <property type="match status" value="1"/>
</dbReference>
<dbReference type="InterPro" id="IPR020845">
    <property type="entry name" value="AMP-binding_CS"/>
</dbReference>
<dbReference type="GO" id="GO:0005324">
    <property type="term" value="F:long-chain fatty acid transmembrane transporter activity"/>
    <property type="evidence" value="ECO:0007669"/>
    <property type="project" value="TreeGrafter"/>
</dbReference>
<proteinExistence type="inferred from homology"/>
<protein>
    <submittedName>
        <fullName evidence="6">Fatty acid transporter protein-like protein</fullName>
    </submittedName>
</protein>
<dbReference type="GO" id="GO:0005524">
    <property type="term" value="F:ATP binding"/>
    <property type="evidence" value="ECO:0007669"/>
    <property type="project" value="UniProtKB-KW"/>
</dbReference>
<name>A0A0N1HTP2_LEPSE</name>
<dbReference type="GO" id="GO:0044539">
    <property type="term" value="P:long-chain fatty acid import into cell"/>
    <property type="evidence" value="ECO:0007669"/>
    <property type="project" value="TreeGrafter"/>
</dbReference>
<comment type="caution">
    <text evidence="6">The sequence shown here is derived from an EMBL/GenBank/DDBJ whole genome shotgun (WGS) entry which is preliminary data.</text>
</comment>
<feature type="region of interest" description="Disordered" evidence="5">
    <location>
        <begin position="217"/>
        <end position="237"/>
    </location>
</feature>
<organism evidence="6 7">
    <name type="scientific">Leptomonas seymouri</name>
    <dbReference type="NCBI Taxonomy" id="5684"/>
    <lineage>
        <taxon>Eukaryota</taxon>
        <taxon>Discoba</taxon>
        <taxon>Euglenozoa</taxon>
        <taxon>Kinetoplastea</taxon>
        <taxon>Metakinetoplastina</taxon>
        <taxon>Trypanosomatida</taxon>
        <taxon>Trypanosomatidae</taxon>
        <taxon>Leishmaniinae</taxon>
        <taxon>Leptomonas</taxon>
    </lineage>
</organism>
<dbReference type="SUPFAM" id="SSF56801">
    <property type="entry name" value="Acetyl-CoA synthetase-like"/>
    <property type="match status" value="2"/>
</dbReference>